<dbReference type="Proteomes" id="UP000321569">
    <property type="component" value="Unassembled WGS sequence"/>
</dbReference>
<dbReference type="EMBL" id="BKAM01000031">
    <property type="protein sequence ID" value="GEP72743.1"/>
    <property type="molecule type" value="Genomic_DNA"/>
</dbReference>
<organism evidence="1 2">
    <name type="scientific">Lentilactobacillus rapi</name>
    <dbReference type="NCBI Taxonomy" id="481723"/>
    <lineage>
        <taxon>Bacteria</taxon>
        <taxon>Bacillati</taxon>
        <taxon>Bacillota</taxon>
        <taxon>Bacilli</taxon>
        <taxon>Lactobacillales</taxon>
        <taxon>Lactobacillaceae</taxon>
        <taxon>Lentilactobacillus</taxon>
    </lineage>
</organism>
<comment type="caution">
    <text evidence="1">The sequence shown here is derived from an EMBL/GenBank/DDBJ whole genome shotgun (WGS) entry which is preliminary data.</text>
</comment>
<evidence type="ECO:0000313" key="1">
    <source>
        <dbReference type="EMBL" id="GEP72743.1"/>
    </source>
</evidence>
<dbReference type="AlphaFoldDB" id="A0A512PNJ9"/>
<sequence length="110" mass="12010">MSSGGNVFGSNIIGSPGFDVTKWFTQSNSQEFVLKKRQAFEAKPYQLGDQPTPLYAAAINGDSVILTKVGNLDATGSYQVTKAMTLENPITYETRSFLYVNDHGWVTGSH</sequence>
<proteinExistence type="predicted"/>
<gene>
    <name evidence="1" type="ORF">LRA02_16110</name>
</gene>
<evidence type="ECO:0000313" key="2">
    <source>
        <dbReference type="Proteomes" id="UP000321569"/>
    </source>
</evidence>
<name>A0A512PNJ9_9LACO</name>
<reference evidence="1 2" key="1">
    <citation type="submission" date="2019-07" db="EMBL/GenBank/DDBJ databases">
        <title>Whole genome shotgun sequence of Lactobacillus rapi NBRC 109618.</title>
        <authorList>
            <person name="Hosoyama A."/>
            <person name="Uohara A."/>
            <person name="Ohji S."/>
            <person name="Ichikawa N."/>
        </authorList>
    </citation>
    <scope>NUCLEOTIDE SEQUENCE [LARGE SCALE GENOMIC DNA]</scope>
    <source>
        <strain evidence="1 2">NBRC 109618</strain>
    </source>
</reference>
<accession>A0A512PNJ9</accession>
<protein>
    <submittedName>
        <fullName evidence="1">Uncharacterized protein</fullName>
    </submittedName>
</protein>
<dbReference type="RefSeq" id="WP_056982331.1">
    <property type="nucleotide sequence ID" value="NZ_BKAM01000031.1"/>
</dbReference>
<dbReference type="STRING" id="1423795.FD12_GL002549"/>
<dbReference type="OrthoDB" id="2329865at2"/>